<dbReference type="OrthoDB" id="10254842at2759"/>
<keyword evidence="5 7" id="KW-0931">ER-Golgi transport</keyword>
<evidence type="ECO:0000256" key="4">
    <source>
        <dbReference type="ARBA" id="ARBA00022824"/>
    </source>
</evidence>
<dbReference type="GO" id="GO:1990071">
    <property type="term" value="C:TRAPPII protein complex"/>
    <property type="evidence" value="ECO:0007669"/>
    <property type="project" value="TreeGrafter"/>
</dbReference>
<keyword evidence="3 7" id="KW-0813">Transport</keyword>
<dbReference type="GO" id="GO:1990072">
    <property type="term" value="C:TRAPPIII protein complex"/>
    <property type="evidence" value="ECO:0007669"/>
    <property type="project" value="TreeGrafter"/>
</dbReference>
<dbReference type="InterPro" id="IPR024096">
    <property type="entry name" value="NO_sig/Golgi_transp_ligand-bd"/>
</dbReference>
<reference evidence="8" key="1">
    <citation type="journal article" date="2019" name="Plant J.">
        <title>Chlorella vulgaris genome assembly and annotation reveals the molecular basis for metabolic acclimation to high light conditions.</title>
        <authorList>
            <person name="Cecchin M."/>
            <person name="Marcolungo L."/>
            <person name="Rossato M."/>
            <person name="Girolomoni L."/>
            <person name="Cosentino E."/>
            <person name="Cuine S."/>
            <person name="Li-Beisson Y."/>
            <person name="Delledonne M."/>
            <person name="Ballottari M."/>
        </authorList>
    </citation>
    <scope>NUCLEOTIDE SEQUENCE</scope>
    <source>
        <strain evidence="8">211/11P</strain>
    </source>
</reference>
<dbReference type="PANTHER" id="PTHR20902:SF0">
    <property type="entry name" value="TRAFFICKING PROTEIN PARTICLE COMPLEX SUBUNIT 5"/>
    <property type="match status" value="1"/>
</dbReference>
<keyword evidence="6 7" id="KW-0333">Golgi apparatus</keyword>
<dbReference type="PIRSF" id="PIRSF017479">
    <property type="entry name" value="TRAPP_I_complex_Trs31"/>
    <property type="match status" value="1"/>
</dbReference>
<evidence type="ECO:0000256" key="7">
    <source>
        <dbReference type="PIRNR" id="PIRNR017479"/>
    </source>
</evidence>
<dbReference type="EMBL" id="SIDB01000011">
    <property type="protein sequence ID" value="KAI3426076.1"/>
    <property type="molecule type" value="Genomic_DNA"/>
</dbReference>
<evidence type="ECO:0000256" key="1">
    <source>
        <dbReference type="ARBA" id="ARBA00004240"/>
    </source>
</evidence>
<protein>
    <recommendedName>
        <fullName evidence="7">Trafficking protein particle complex subunit</fullName>
    </recommendedName>
</protein>
<dbReference type="AlphaFoldDB" id="A0A9D4YU40"/>
<dbReference type="SUPFAM" id="SSF111126">
    <property type="entry name" value="Ligand-binding domain in the NO signalling and Golgi transport"/>
    <property type="match status" value="1"/>
</dbReference>
<evidence type="ECO:0000256" key="5">
    <source>
        <dbReference type="ARBA" id="ARBA00022892"/>
    </source>
</evidence>
<comment type="subunit">
    <text evidence="7">Part of the multisubunit TRAPP (transport protein particle) complex.</text>
</comment>
<evidence type="ECO:0000313" key="9">
    <source>
        <dbReference type="Proteomes" id="UP001055712"/>
    </source>
</evidence>
<comment type="caution">
    <text evidence="8">The sequence shown here is derived from an EMBL/GenBank/DDBJ whole genome shotgun (WGS) entry which is preliminary data.</text>
</comment>
<keyword evidence="9" id="KW-1185">Reference proteome</keyword>
<dbReference type="Pfam" id="PF04051">
    <property type="entry name" value="TRAPP"/>
    <property type="match status" value="1"/>
</dbReference>
<evidence type="ECO:0000256" key="2">
    <source>
        <dbReference type="ARBA" id="ARBA00006218"/>
    </source>
</evidence>
<dbReference type="InterPro" id="IPR016696">
    <property type="entry name" value="TRAPP-I_su5"/>
</dbReference>
<comment type="similarity">
    <text evidence="2 7">Belongs to the TRAPP small subunits family. BET3 subfamily.</text>
</comment>
<dbReference type="PANTHER" id="PTHR20902">
    <property type="entry name" value="41-2 PROTEIN ANTIGEN-RELATED"/>
    <property type="match status" value="1"/>
</dbReference>
<comment type="subcellular location">
    <subcellularLocation>
        <location evidence="1">Endoplasmic reticulum</location>
    </subcellularLocation>
    <subcellularLocation>
        <location evidence="7">Golgi apparatus</location>
        <location evidence="7">cis-Golgi network</location>
    </subcellularLocation>
</comment>
<evidence type="ECO:0000256" key="6">
    <source>
        <dbReference type="ARBA" id="ARBA00023034"/>
    </source>
</evidence>
<dbReference type="InterPro" id="IPR007194">
    <property type="entry name" value="TRAPP_component"/>
</dbReference>
<dbReference type="GO" id="GO:1990070">
    <property type="term" value="C:TRAPPI protein complex"/>
    <property type="evidence" value="ECO:0007669"/>
    <property type="project" value="TreeGrafter"/>
</dbReference>
<evidence type="ECO:0000313" key="8">
    <source>
        <dbReference type="EMBL" id="KAI3426076.1"/>
    </source>
</evidence>
<dbReference type="Gene3D" id="3.30.1380.20">
    <property type="entry name" value="Trafficking protein particle complex subunit 3"/>
    <property type="match status" value="1"/>
</dbReference>
<accession>A0A9D4YU40</accession>
<name>A0A9D4YU40_CHLVU</name>
<evidence type="ECO:0000256" key="3">
    <source>
        <dbReference type="ARBA" id="ARBA00022448"/>
    </source>
</evidence>
<organism evidence="8 9">
    <name type="scientific">Chlorella vulgaris</name>
    <name type="common">Green alga</name>
    <dbReference type="NCBI Taxonomy" id="3077"/>
    <lineage>
        <taxon>Eukaryota</taxon>
        <taxon>Viridiplantae</taxon>
        <taxon>Chlorophyta</taxon>
        <taxon>core chlorophytes</taxon>
        <taxon>Trebouxiophyceae</taxon>
        <taxon>Chlorellales</taxon>
        <taxon>Chlorellaceae</taxon>
        <taxon>Chlorella clade</taxon>
        <taxon>Chlorella</taxon>
    </lineage>
</organism>
<dbReference type="FunFam" id="3.30.1380.20:FF:000002">
    <property type="entry name" value="Trafficking protein particle complex subunit"/>
    <property type="match status" value="1"/>
</dbReference>
<dbReference type="GO" id="GO:0006888">
    <property type="term" value="P:endoplasmic reticulum to Golgi vesicle-mediated transport"/>
    <property type="evidence" value="ECO:0007669"/>
    <property type="project" value="TreeGrafter"/>
</dbReference>
<proteinExistence type="inferred from homology"/>
<gene>
    <name evidence="8" type="ORF">D9Q98_008044</name>
</gene>
<keyword evidence="4 7" id="KW-0256">Endoplasmic reticulum</keyword>
<dbReference type="CDD" id="cd14943">
    <property type="entry name" value="TRAPPC5_Trs31"/>
    <property type="match status" value="1"/>
</dbReference>
<sequence>MFQTRGSVGIVDKTFSRQGKQEISLSSFAYLFGELVQYCQSQVSNIGELERKLDEVGYGVGVRLLEVLCYRERSQRRETRLLDMLKFVHSTLWKYMFGRQARDLEQSNTAEDEYMISDSDLFVTKYVSVPREMGHFNPAAFVAGVVRGVLEGAGFPARVTAHYVAVKDQLRPKTVILIKFTGYSAIMQREQRMPGS</sequence>
<dbReference type="GO" id="GO:0005783">
    <property type="term" value="C:endoplasmic reticulum"/>
    <property type="evidence" value="ECO:0007669"/>
    <property type="project" value="UniProtKB-SubCell"/>
</dbReference>
<dbReference type="Proteomes" id="UP001055712">
    <property type="component" value="Unassembled WGS sequence"/>
</dbReference>
<reference evidence="8" key="2">
    <citation type="submission" date="2020-11" db="EMBL/GenBank/DDBJ databases">
        <authorList>
            <person name="Cecchin M."/>
            <person name="Marcolungo L."/>
            <person name="Rossato M."/>
            <person name="Girolomoni L."/>
            <person name="Cosentino E."/>
            <person name="Cuine S."/>
            <person name="Li-Beisson Y."/>
            <person name="Delledonne M."/>
            <person name="Ballottari M."/>
        </authorList>
    </citation>
    <scope>NUCLEOTIDE SEQUENCE</scope>
    <source>
        <strain evidence="8">211/11P</strain>
        <tissue evidence="8">Whole cell</tissue>
    </source>
</reference>